<comment type="caution">
    <text evidence="1">The sequence shown here is derived from an EMBL/GenBank/DDBJ whole genome shotgun (WGS) entry which is preliminary data.</text>
</comment>
<accession>A0AAV4SB55</accession>
<evidence type="ECO:0000313" key="2">
    <source>
        <dbReference type="Proteomes" id="UP001054945"/>
    </source>
</evidence>
<keyword evidence="2" id="KW-1185">Reference proteome</keyword>
<dbReference type="AlphaFoldDB" id="A0AAV4SB55"/>
<organism evidence="1 2">
    <name type="scientific">Caerostris extrusa</name>
    <name type="common">Bark spider</name>
    <name type="synonym">Caerostris bankana</name>
    <dbReference type="NCBI Taxonomy" id="172846"/>
    <lineage>
        <taxon>Eukaryota</taxon>
        <taxon>Metazoa</taxon>
        <taxon>Ecdysozoa</taxon>
        <taxon>Arthropoda</taxon>
        <taxon>Chelicerata</taxon>
        <taxon>Arachnida</taxon>
        <taxon>Araneae</taxon>
        <taxon>Araneomorphae</taxon>
        <taxon>Entelegynae</taxon>
        <taxon>Araneoidea</taxon>
        <taxon>Araneidae</taxon>
        <taxon>Caerostris</taxon>
    </lineage>
</organism>
<gene>
    <name evidence="1" type="ORF">CEXT_713841</name>
</gene>
<evidence type="ECO:0000313" key="1">
    <source>
        <dbReference type="EMBL" id="GIY30047.1"/>
    </source>
</evidence>
<dbReference type="EMBL" id="BPLR01009168">
    <property type="protein sequence ID" value="GIY30047.1"/>
    <property type="molecule type" value="Genomic_DNA"/>
</dbReference>
<dbReference type="Proteomes" id="UP001054945">
    <property type="component" value="Unassembled WGS sequence"/>
</dbReference>
<reference evidence="1 2" key="1">
    <citation type="submission" date="2021-06" db="EMBL/GenBank/DDBJ databases">
        <title>Caerostris extrusa draft genome.</title>
        <authorList>
            <person name="Kono N."/>
            <person name="Arakawa K."/>
        </authorList>
    </citation>
    <scope>NUCLEOTIDE SEQUENCE [LARGE SCALE GENOMIC DNA]</scope>
</reference>
<proteinExistence type="predicted"/>
<name>A0AAV4SB55_CAEEX</name>
<protein>
    <submittedName>
        <fullName evidence="1">Uncharacterized protein</fullName>
    </submittedName>
</protein>
<sequence>MKNLEKPKGGSAELKGKCVSYKTFPSNPYPYPSTHSVAINFFSNGEKGENLSLRFFSYYISNTRKMFEYNIGLLSKHVLALSTSHEGRG</sequence>